<comment type="caution">
    <text evidence="1">The sequence shown here is derived from an EMBL/GenBank/DDBJ whole genome shotgun (WGS) entry which is preliminary data.</text>
</comment>
<reference evidence="1 2" key="1">
    <citation type="submission" date="2024-08" db="EMBL/GenBank/DDBJ databases">
        <authorList>
            <person name="Cucini C."/>
            <person name="Frati F."/>
        </authorList>
    </citation>
    <scope>NUCLEOTIDE SEQUENCE [LARGE SCALE GENOMIC DNA]</scope>
</reference>
<organism evidence="1 2">
    <name type="scientific">Orchesella dallaii</name>
    <dbReference type="NCBI Taxonomy" id="48710"/>
    <lineage>
        <taxon>Eukaryota</taxon>
        <taxon>Metazoa</taxon>
        <taxon>Ecdysozoa</taxon>
        <taxon>Arthropoda</taxon>
        <taxon>Hexapoda</taxon>
        <taxon>Collembola</taxon>
        <taxon>Entomobryomorpha</taxon>
        <taxon>Entomobryoidea</taxon>
        <taxon>Orchesellidae</taxon>
        <taxon>Orchesellinae</taxon>
        <taxon>Orchesella</taxon>
    </lineage>
</organism>
<protein>
    <submittedName>
        <fullName evidence="1">Uncharacterized protein</fullName>
    </submittedName>
</protein>
<evidence type="ECO:0000313" key="1">
    <source>
        <dbReference type="EMBL" id="CAL8142185.1"/>
    </source>
</evidence>
<dbReference type="Proteomes" id="UP001642540">
    <property type="component" value="Unassembled WGS sequence"/>
</dbReference>
<evidence type="ECO:0000313" key="2">
    <source>
        <dbReference type="Proteomes" id="UP001642540"/>
    </source>
</evidence>
<keyword evidence="2" id="KW-1185">Reference proteome</keyword>
<sequence length="74" mass="8636">MSMAAHKPILIPYPKRLEKKGHSEYLHRKERVFTSPCHTVSFYEQHSVLDGDATRNKLECTKCFNATLHYRACN</sequence>
<dbReference type="EMBL" id="CAXLJM020000148">
    <property type="protein sequence ID" value="CAL8142185.1"/>
    <property type="molecule type" value="Genomic_DNA"/>
</dbReference>
<gene>
    <name evidence="1" type="ORF">ODALV1_LOCUS28968</name>
</gene>
<accession>A0ABP1S2Y9</accession>
<proteinExistence type="predicted"/>
<name>A0ABP1S2Y9_9HEXA</name>